<reference evidence="2 3" key="1">
    <citation type="journal article" date="2019" name="Sci. Rep.">
        <title>Orb-weaving spider Araneus ventricosus genome elucidates the spidroin gene catalogue.</title>
        <authorList>
            <person name="Kono N."/>
            <person name="Nakamura H."/>
            <person name="Ohtoshi R."/>
            <person name="Moran D.A.P."/>
            <person name="Shinohara A."/>
            <person name="Yoshida Y."/>
            <person name="Fujiwara M."/>
            <person name="Mori M."/>
            <person name="Tomita M."/>
            <person name="Arakawa K."/>
        </authorList>
    </citation>
    <scope>NUCLEOTIDE SEQUENCE [LARGE SCALE GENOMIC DNA]</scope>
</reference>
<comment type="caution">
    <text evidence="2">The sequence shown here is derived from an EMBL/GenBank/DDBJ whole genome shotgun (WGS) entry which is preliminary data.</text>
</comment>
<accession>A0A4Y2AAH8</accession>
<keyword evidence="3" id="KW-1185">Reference proteome</keyword>
<name>A0A4Y2AAH8_ARAVE</name>
<gene>
    <name evidence="2" type="ORF">AVEN_53391_1</name>
</gene>
<protein>
    <recommendedName>
        <fullName evidence="4">CCHC-type domain-containing protein</fullName>
    </recommendedName>
</protein>
<evidence type="ECO:0000256" key="1">
    <source>
        <dbReference type="SAM" id="MobiDB-lite"/>
    </source>
</evidence>
<proteinExistence type="predicted"/>
<evidence type="ECO:0000313" key="2">
    <source>
        <dbReference type="EMBL" id="GBL76700.1"/>
    </source>
</evidence>
<dbReference type="Proteomes" id="UP000499080">
    <property type="component" value="Unassembled WGS sequence"/>
</dbReference>
<feature type="region of interest" description="Disordered" evidence="1">
    <location>
        <begin position="1"/>
        <end position="50"/>
    </location>
</feature>
<evidence type="ECO:0000313" key="3">
    <source>
        <dbReference type="Proteomes" id="UP000499080"/>
    </source>
</evidence>
<evidence type="ECO:0008006" key="4">
    <source>
        <dbReference type="Google" id="ProtNLM"/>
    </source>
</evidence>
<dbReference type="AlphaFoldDB" id="A0A4Y2AAH8"/>
<feature type="compositionally biased region" description="Basic residues" evidence="1">
    <location>
        <begin position="7"/>
        <end position="25"/>
    </location>
</feature>
<sequence length="259" mass="30356">MKEKKEKKMKIEKKKLLNRNGKKKLQNGSEGKNTRNGSERKNTRNGNERMKWNLSCKKYALEQKIKREVSQEVKDHFIDDWSKLNSPDDLVEKLDDYDTLRSTFSSKEPRKEWHYDKQNSLEDDSAFTTNERKKLYGITHNERGEPKCFNCSKFRHIVRNCSLLKSVLTFREYSETDHKDINCVAKETNHSSDESLSVRRVGENSEKSNSFLKKAEINNCGNMQALIDTGSLGCLLMISIAQKLKLKFERAVNKIYFWK</sequence>
<feature type="compositionally biased region" description="Basic and acidic residues" evidence="1">
    <location>
        <begin position="37"/>
        <end position="50"/>
    </location>
</feature>
<dbReference type="OrthoDB" id="8067401at2759"/>
<dbReference type="EMBL" id="BGPR01000010">
    <property type="protein sequence ID" value="GBL76700.1"/>
    <property type="molecule type" value="Genomic_DNA"/>
</dbReference>
<organism evidence="2 3">
    <name type="scientific">Araneus ventricosus</name>
    <name type="common">Orbweaver spider</name>
    <name type="synonym">Epeira ventricosa</name>
    <dbReference type="NCBI Taxonomy" id="182803"/>
    <lineage>
        <taxon>Eukaryota</taxon>
        <taxon>Metazoa</taxon>
        <taxon>Ecdysozoa</taxon>
        <taxon>Arthropoda</taxon>
        <taxon>Chelicerata</taxon>
        <taxon>Arachnida</taxon>
        <taxon>Araneae</taxon>
        <taxon>Araneomorphae</taxon>
        <taxon>Entelegynae</taxon>
        <taxon>Araneoidea</taxon>
        <taxon>Araneidae</taxon>
        <taxon>Araneus</taxon>
    </lineage>
</organism>